<sequence length="371" mass="41926">MADTMRILSRDAFAEVLREAQQRTRELDPSRWPLLRQVDAQLDYMARTTADGRVPYPEERARTTLGPLAARELEQLDPEFADQLEELDYTFHRYPLLPKGPPRVRRGILQVWTGRDAFRKLILEHGVPRTVGTARADFIVHADAAGSPQFQIVWDGVSAHVRAHDPHQLILDGAPGWYGELANRGWVKAGATTFRFLVEDRTPPRSPVTPTPASSAALAALRPRCDAGTLYAVVDAARSDRALVLVEESVDAHASLYDGEQGRAFDDVAPYLVQFRSDSGLLERLVHAGWGDAWGVFLQSDADFEAVRRHLRQFLVVKGEGEPRRLFFRFYDPRVMRTTVEVFTPEQRAELLKGLDGIYFEDADGRLRELR</sequence>
<evidence type="ECO:0000313" key="4">
    <source>
        <dbReference type="Proteomes" id="UP001164459"/>
    </source>
</evidence>
<name>A0ABY7HHP1_9BACT</name>
<evidence type="ECO:0000259" key="1">
    <source>
        <dbReference type="Pfam" id="PF13503"/>
    </source>
</evidence>
<keyword evidence="4" id="KW-1185">Reference proteome</keyword>
<evidence type="ECO:0000259" key="2">
    <source>
        <dbReference type="Pfam" id="PF18660"/>
    </source>
</evidence>
<protein>
    <submittedName>
        <fullName evidence="3">Immunity protein Tsi6 family protein</fullName>
    </submittedName>
</protein>
<dbReference type="Pfam" id="PF13503">
    <property type="entry name" value="DUF4123"/>
    <property type="match status" value="1"/>
</dbReference>
<organism evidence="3 4">
    <name type="scientific">Nannocystis punicea</name>
    <dbReference type="NCBI Taxonomy" id="2995304"/>
    <lineage>
        <taxon>Bacteria</taxon>
        <taxon>Pseudomonadati</taxon>
        <taxon>Myxococcota</taxon>
        <taxon>Polyangia</taxon>
        <taxon>Nannocystales</taxon>
        <taxon>Nannocystaceae</taxon>
        <taxon>Nannocystis</taxon>
    </lineage>
</organism>
<feature type="domain" description="Tsi6" evidence="2">
    <location>
        <begin position="15"/>
        <end position="90"/>
    </location>
</feature>
<evidence type="ECO:0000313" key="3">
    <source>
        <dbReference type="EMBL" id="WAS98846.1"/>
    </source>
</evidence>
<feature type="domain" description="DUF4123" evidence="1">
    <location>
        <begin position="230"/>
        <end position="349"/>
    </location>
</feature>
<proteinExistence type="predicted"/>
<dbReference type="InterPro" id="IPR040818">
    <property type="entry name" value="Tsi6"/>
</dbReference>
<dbReference type="Proteomes" id="UP001164459">
    <property type="component" value="Chromosome"/>
</dbReference>
<dbReference type="EMBL" id="CP114040">
    <property type="protein sequence ID" value="WAS98846.1"/>
    <property type="molecule type" value="Genomic_DNA"/>
</dbReference>
<gene>
    <name evidence="3" type="ORF">O0S08_22170</name>
</gene>
<dbReference type="InterPro" id="IPR025391">
    <property type="entry name" value="DUF4123"/>
</dbReference>
<dbReference type="Pfam" id="PF18660">
    <property type="entry name" value="Tsi6"/>
    <property type="match status" value="1"/>
</dbReference>
<dbReference type="RefSeq" id="WP_269041203.1">
    <property type="nucleotide sequence ID" value="NZ_CP114040.1"/>
</dbReference>
<reference evidence="3" key="1">
    <citation type="submission" date="2022-11" db="EMBL/GenBank/DDBJ databases">
        <title>Minimal conservation of predation-associated metabolite biosynthetic gene clusters underscores biosynthetic potential of Myxococcota including descriptions for ten novel species: Archangium lansinium sp. nov., Myxococcus landrumus sp. nov., Nannocystis bai.</title>
        <authorList>
            <person name="Ahearne A."/>
            <person name="Stevens C."/>
            <person name="Dowd S."/>
        </authorList>
    </citation>
    <scope>NUCLEOTIDE SEQUENCE</scope>
    <source>
        <strain evidence="3">Fl3</strain>
    </source>
</reference>
<accession>A0ABY7HHP1</accession>